<gene>
    <name evidence="3" type="ORF">CFOL_v3_01182</name>
</gene>
<dbReference type="InterPro" id="IPR046796">
    <property type="entry name" value="Transposase_32_dom"/>
</dbReference>
<dbReference type="Pfam" id="PF20167">
    <property type="entry name" value="Transposase_32"/>
    <property type="match status" value="1"/>
</dbReference>
<accession>A0A1Q3APS7</accession>
<dbReference type="EMBL" id="BDDD01000037">
    <property type="protein sequence ID" value="GAV57645.1"/>
    <property type="molecule type" value="Genomic_DNA"/>
</dbReference>
<evidence type="ECO:0000259" key="2">
    <source>
        <dbReference type="Pfam" id="PF20167"/>
    </source>
</evidence>
<protein>
    <recommendedName>
        <fullName evidence="2">Putative plant transposon protein domain-containing protein</fullName>
    </recommendedName>
</protein>
<sequence length="301" mass="33825">MGWFDYLCSSHVIYPRLVKLFYANLDSSTSCIANSFVLGNPISITPELIAETLGIPNAGITHFNDVEKREALGICLEQPNVNLIMNVTSSHLPITTRIILLLVTNTFLPREGSHTLPSERDLKFVACVKNGTLVNLHYLIVNHLLCRPNHTPYPMLLSRIFESLNLNIPDDEQYVKQSHKQLINKAGLRLCNIRFEDGVWVKLQGGGREQMREQDNVRAGDDEDDGQQFEMRPSIGTSSSSSRPTLESLQARMDLAQADIEYLKGRMDQFCEGQATIIQGQANLIQMFQNAFPQHLPPDSS</sequence>
<evidence type="ECO:0000313" key="4">
    <source>
        <dbReference type="Proteomes" id="UP000187406"/>
    </source>
</evidence>
<feature type="region of interest" description="Disordered" evidence="1">
    <location>
        <begin position="210"/>
        <end position="245"/>
    </location>
</feature>
<proteinExistence type="predicted"/>
<dbReference type="Proteomes" id="UP000187406">
    <property type="component" value="Unassembled WGS sequence"/>
</dbReference>
<evidence type="ECO:0000313" key="3">
    <source>
        <dbReference type="EMBL" id="GAV57645.1"/>
    </source>
</evidence>
<name>A0A1Q3APS7_CEPFO</name>
<comment type="caution">
    <text evidence="3">The sequence shown here is derived from an EMBL/GenBank/DDBJ whole genome shotgun (WGS) entry which is preliminary data.</text>
</comment>
<feature type="compositionally biased region" description="Basic and acidic residues" evidence="1">
    <location>
        <begin position="210"/>
        <end position="220"/>
    </location>
</feature>
<keyword evidence="4" id="KW-1185">Reference proteome</keyword>
<dbReference type="AlphaFoldDB" id="A0A1Q3APS7"/>
<feature type="domain" description="Putative plant transposon protein" evidence="2">
    <location>
        <begin position="1"/>
        <end position="163"/>
    </location>
</feature>
<dbReference type="InParanoid" id="A0A1Q3APS7"/>
<evidence type="ECO:0000256" key="1">
    <source>
        <dbReference type="SAM" id="MobiDB-lite"/>
    </source>
</evidence>
<organism evidence="3 4">
    <name type="scientific">Cephalotus follicularis</name>
    <name type="common">Albany pitcher plant</name>
    <dbReference type="NCBI Taxonomy" id="3775"/>
    <lineage>
        <taxon>Eukaryota</taxon>
        <taxon>Viridiplantae</taxon>
        <taxon>Streptophyta</taxon>
        <taxon>Embryophyta</taxon>
        <taxon>Tracheophyta</taxon>
        <taxon>Spermatophyta</taxon>
        <taxon>Magnoliopsida</taxon>
        <taxon>eudicotyledons</taxon>
        <taxon>Gunneridae</taxon>
        <taxon>Pentapetalae</taxon>
        <taxon>rosids</taxon>
        <taxon>fabids</taxon>
        <taxon>Oxalidales</taxon>
        <taxon>Cephalotaceae</taxon>
        <taxon>Cephalotus</taxon>
    </lineage>
</organism>
<reference evidence="4" key="1">
    <citation type="submission" date="2016-04" db="EMBL/GenBank/DDBJ databases">
        <title>Cephalotus genome sequencing.</title>
        <authorList>
            <person name="Fukushima K."/>
            <person name="Hasebe M."/>
            <person name="Fang X."/>
        </authorList>
    </citation>
    <scope>NUCLEOTIDE SEQUENCE [LARGE SCALE GENOMIC DNA]</scope>
    <source>
        <strain evidence="4">cv. St1</strain>
    </source>
</reference>